<comment type="caution">
    <text evidence="4">The sequence shown here is derived from an EMBL/GenBank/DDBJ whole genome shotgun (WGS) entry which is preliminary data.</text>
</comment>
<dbReference type="GO" id="GO:0008839">
    <property type="term" value="F:4-hydroxy-tetrahydrodipicolinate reductase"/>
    <property type="evidence" value="ECO:0007669"/>
    <property type="project" value="InterPro"/>
</dbReference>
<dbReference type="Gene3D" id="3.40.50.720">
    <property type="entry name" value="NAD(P)-binding Rossmann-like Domain"/>
    <property type="match status" value="1"/>
</dbReference>
<proteinExistence type="predicted"/>
<organism evidence="4 5">
    <name type="scientific">Macleaya cordata</name>
    <name type="common">Five-seeded plume-poppy</name>
    <name type="synonym">Bocconia cordata</name>
    <dbReference type="NCBI Taxonomy" id="56857"/>
    <lineage>
        <taxon>Eukaryota</taxon>
        <taxon>Viridiplantae</taxon>
        <taxon>Streptophyta</taxon>
        <taxon>Embryophyta</taxon>
        <taxon>Tracheophyta</taxon>
        <taxon>Spermatophyta</taxon>
        <taxon>Magnoliopsida</taxon>
        <taxon>Ranunculales</taxon>
        <taxon>Papaveraceae</taxon>
        <taxon>Papaveroideae</taxon>
        <taxon>Macleaya</taxon>
    </lineage>
</organism>
<dbReference type="PANTHER" id="PTHR20836:SF0">
    <property type="entry name" value="4-HYDROXY-TETRAHYDRODIPICOLINATE REDUCTASE 1, CHLOROPLASTIC-RELATED"/>
    <property type="match status" value="1"/>
</dbReference>
<sequence length="188" mass="20134">MAGFSVVLKAPTSSLFFFGGHHHHYHQKQQKTLVLSSSSSLNILQTVTRRPCRLSLSRSSSSSIPINIQSPTTTTISATQQIEKRSSYSSSSLSSSLNSQNLAFPIMVNGCTGKMGKSVIEAEVSAGLQVVPISFGRELEAGQIVLVGGKEIHVHGPSDRESVLASVFDKYPNMIVVDFTVPTAVNGK</sequence>
<keyword evidence="2" id="KW-0560">Oxidoreductase</keyword>
<dbReference type="OMA" id="NHAFPIM"/>
<dbReference type="AlphaFoldDB" id="A0A200RDZ9"/>
<evidence type="ECO:0000256" key="2">
    <source>
        <dbReference type="ARBA" id="ARBA00023002"/>
    </source>
</evidence>
<gene>
    <name evidence="4" type="ORF">BVC80_8839g18</name>
</gene>
<evidence type="ECO:0000259" key="3">
    <source>
        <dbReference type="Pfam" id="PF01113"/>
    </source>
</evidence>
<keyword evidence="5" id="KW-1185">Reference proteome</keyword>
<dbReference type="PANTHER" id="PTHR20836">
    <property type="entry name" value="DIHYDRODIPICOLINATE REDUCTASE"/>
    <property type="match status" value="1"/>
</dbReference>
<accession>A0A200RDZ9</accession>
<evidence type="ECO:0000313" key="4">
    <source>
        <dbReference type="EMBL" id="OVA20930.1"/>
    </source>
</evidence>
<feature type="domain" description="Dihydrodipicolinate reductase N-terminal" evidence="3">
    <location>
        <begin position="105"/>
        <end position="186"/>
    </location>
</feature>
<dbReference type="EMBL" id="MVGT01000009">
    <property type="protein sequence ID" value="OVA20930.1"/>
    <property type="molecule type" value="Genomic_DNA"/>
</dbReference>
<dbReference type="STRING" id="56857.A0A200RDZ9"/>
<reference evidence="4 5" key="1">
    <citation type="journal article" date="2017" name="Mol. Plant">
        <title>The Genome of Medicinal Plant Macleaya cordata Provides New Insights into Benzylisoquinoline Alkaloids Metabolism.</title>
        <authorList>
            <person name="Liu X."/>
            <person name="Liu Y."/>
            <person name="Huang P."/>
            <person name="Ma Y."/>
            <person name="Qing Z."/>
            <person name="Tang Q."/>
            <person name="Cao H."/>
            <person name="Cheng P."/>
            <person name="Zheng Y."/>
            <person name="Yuan Z."/>
            <person name="Zhou Y."/>
            <person name="Liu J."/>
            <person name="Tang Z."/>
            <person name="Zhuo Y."/>
            <person name="Zhang Y."/>
            <person name="Yu L."/>
            <person name="Huang J."/>
            <person name="Yang P."/>
            <person name="Peng Q."/>
            <person name="Zhang J."/>
            <person name="Jiang W."/>
            <person name="Zhang Z."/>
            <person name="Lin K."/>
            <person name="Ro D.K."/>
            <person name="Chen X."/>
            <person name="Xiong X."/>
            <person name="Shang Y."/>
            <person name="Huang S."/>
            <person name="Zeng J."/>
        </authorList>
    </citation>
    <scope>NUCLEOTIDE SEQUENCE [LARGE SCALE GENOMIC DNA]</scope>
    <source>
        <strain evidence="5">cv. BLH2017</strain>
        <tissue evidence="4">Root</tissue>
    </source>
</reference>
<dbReference type="InParanoid" id="A0A200RDZ9"/>
<keyword evidence="1" id="KW-0521">NADP</keyword>
<dbReference type="InterPro" id="IPR023940">
    <property type="entry name" value="DHDPR_bac"/>
</dbReference>
<protein>
    <submittedName>
        <fullName evidence="4">Dihydrodipicolinate reductase</fullName>
    </submittedName>
</protein>
<evidence type="ECO:0000256" key="1">
    <source>
        <dbReference type="ARBA" id="ARBA00022857"/>
    </source>
</evidence>
<dbReference type="Pfam" id="PF01113">
    <property type="entry name" value="DapB_N"/>
    <property type="match status" value="1"/>
</dbReference>
<dbReference type="OrthoDB" id="10259487at2759"/>
<name>A0A200RDZ9_MACCD</name>
<dbReference type="GO" id="GO:0019877">
    <property type="term" value="P:diaminopimelate biosynthetic process"/>
    <property type="evidence" value="ECO:0007669"/>
    <property type="project" value="TreeGrafter"/>
</dbReference>
<evidence type="ECO:0000313" key="5">
    <source>
        <dbReference type="Proteomes" id="UP000195402"/>
    </source>
</evidence>
<dbReference type="GO" id="GO:0009089">
    <property type="term" value="P:lysine biosynthetic process via diaminopimelate"/>
    <property type="evidence" value="ECO:0007669"/>
    <property type="project" value="InterPro"/>
</dbReference>
<dbReference type="GO" id="GO:0009570">
    <property type="term" value="C:chloroplast stroma"/>
    <property type="evidence" value="ECO:0007669"/>
    <property type="project" value="TreeGrafter"/>
</dbReference>
<dbReference type="Proteomes" id="UP000195402">
    <property type="component" value="Unassembled WGS sequence"/>
</dbReference>
<dbReference type="InterPro" id="IPR000846">
    <property type="entry name" value="DapB_N"/>
</dbReference>